<sequence>MLTYETVAAATKGCLLETTEVLDYFDGFIDRLCTHSFMDAAGHVERGVDMYMKSYLQGKLLRAILRFKV</sequence>
<evidence type="ECO:0000313" key="2">
    <source>
        <dbReference type="EMBL" id="MST68918.1"/>
    </source>
</evidence>
<reference evidence="2" key="1">
    <citation type="submission" date="2019-09" db="EMBL/GenBank/DDBJ databases">
        <title>In-depth cultivation of the pig gut microbiome towards novel bacterial diversity and tailored functional studies.</title>
        <authorList>
            <person name="Wylensek D."/>
            <person name="Hitch T.C.A."/>
            <person name="Clavel T."/>
        </authorList>
    </citation>
    <scope>NUCLEOTIDE SEQUENCE</scope>
    <source>
        <strain evidence="2">RF-744-FAT-WT-3</strain>
    </source>
</reference>
<dbReference type="RefSeq" id="WP_154572382.1">
    <property type="nucleotide sequence ID" value="NZ_VUNB01000003.1"/>
</dbReference>
<dbReference type="AlphaFoldDB" id="A0A6A8M8Y3"/>
<feature type="domain" description="Helix-turn-helix conjugative transposon-like" evidence="1">
    <location>
        <begin position="4"/>
        <end position="68"/>
    </location>
</feature>
<gene>
    <name evidence="2" type="ORF">FYJ66_04835</name>
</gene>
<protein>
    <submittedName>
        <fullName evidence="2">Helix-turn-helix domain-containing protein</fullName>
    </submittedName>
</protein>
<dbReference type="Pfam" id="PF12645">
    <property type="entry name" value="HTH_16"/>
    <property type="match status" value="1"/>
</dbReference>
<accession>A0A6A8M8Y3</accession>
<name>A0A6A8M8Y3_9FIRM</name>
<comment type="caution">
    <text evidence="2">The sequence shown here is derived from an EMBL/GenBank/DDBJ whole genome shotgun (WGS) entry which is preliminary data.</text>
</comment>
<dbReference type="EMBL" id="VUNB01000003">
    <property type="protein sequence ID" value="MST68918.1"/>
    <property type="molecule type" value="Genomic_DNA"/>
</dbReference>
<proteinExistence type="predicted"/>
<evidence type="ECO:0000259" key="1">
    <source>
        <dbReference type="Pfam" id="PF12645"/>
    </source>
</evidence>
<organism evidence="2">
    <name type="scientific">Baileyella intestinalis</name>
    <dbReference type="NCBI Taxonomy" id="2606709"/>
    <lineage>
        <taxon>Bacteria</taxon>
        <taxon>Bacillati</taxon>
        <taxon>Bacillota</taxon>
        <taxon>Clostridia</taxon>
        <taxon>Peptostreptococcales</taxon>
        <taxon>Anaerovoracaceae</taxon>
        <taxon>Baileyella</taxon>
    </lineage>
</organism>
<dbReference type="InterPro" id="IPR024760">
    <property type="entry name" value="HTH_dom_conjug_TS-like"/>
</dbReference>